<dbReference type="Proteomes" id="UP001317629">
    <property type="component" value="Chromosome"/>
</dbReference>
<feature type="chain" id="PRO_5045158208" evidence="1">
    <location>
        <begin position="22"/>
        <end position="128"/>
    </location>
</feature>
<reference evidence="2 3" key="1">
    <citation type="journal article" date="2023" name="Int. J. Syst. Evol. Microbiol.">
        <title>Methylocystis iwaonis sp. nov., a type II methane-oxidizing bacterium from surface soil of a rice paddy field in Japan, and emended description of the genus Methylocystis (ex Whittenbury et al. 1970) Bowman et al. 1993.</title>
        <authorList>
            <person name="Kaise H."/>
            <person name="Sawadogo J.B."/>
            <person name="Alam M.S."/>
            <person name="Ueno C."/>
            <person name="Dianou D."/>
            <person name="Shinjo R."/>
            <person name="Asakawa S."/>
        </authorList>
    </citation>
    <scope>NUCLEOTIDE SEQUENCE [LARGE SCALE GENOMIC DNA]</scope>
    <source>
        <strain evidence="2 3">SS37A-Re</strain>
    </source>
</reference>
<dbReference type="EMBL" id="AP027142">
    <property type="protein sequence ID" value="BDV33774.1"/>
    <property type="molecule type" value="Genomic_DNA"/>
</dbReference>
<gene>
    <name evidence="2" type="ORF">SS37A_13030</name>
</gene>
<feature type="signal peptide" evidence="1">
    <location>
        <begin position="1"/>
        <end position="21"/>
    </location>
</feature>
<evidence type="ECO:0000313" key="3">
    <source>
        <dbReference type="Proteomes" id="UP001317629"/>
    </source>
</evidence>
<organism evidence="2 3">
    <name type="scientific">Methylocystis iwaonis</name>
    <dbReference type="NCBI Taxonomy" id="2885079"/>
    <lineage>
        <taxon>Bacteria</taxon>
        <taxon>Pseudomonadati</taxon>
        <taxon>Pseudomonadota</taxon>
        <taxon>Alphaproteobacteria</taxon>
        <taxon>Hyphomicrobiales</taxon>
        <taxon>Methylocystaceae</taxon>
        <taxon>Methylocystis</taxon>
    </lineage>
</organism>
<keyword evidence="1" id="KW-0732">Signal</keyword>
<accession>A0ABM8E7E5</accession>
<proteinExistence type="predicted"/>
<sequence>MMKSTLARVLLAMTLWGWSHAAAQSSPFSCTLLETEAFLPELSTFSGYRWIECRAEETVDIDGVAINNGKCDAFDYGYAGRRFVAGQPIYIPYACMSPVTLAIEANGVITKQRLRQRDFRTPGVTRAF</sequence>
<keyword evidence="3" id="KW-1185">Reference proteome</keyword>
<name>A0ABM8E7E5_9HYPH</name>
<evidence type="ECO:0000256" key="1">
    <source>
        <dbReference type="SAM" id="SignalP"/>
    </source>
</evidence>
<protein>
    <submittedName>
        <fullName evidence="2">Uncharacterized protein</fullName>
    </submittedName>
</protein>
<evidence type="ECO:0000313" key="2">
    <source>
        <dbReference type="EMBL" id="BDV33774.1"/>
    </source>
</evidence>
<dbReference type="RefSeq" id="WP_281931291.1">
    <property type="nucleotide sequence ID" value="NZ_AP027142.1"/>
</dbReference>